<dbReference type="STRING" id="29655.A0A0K9P5N1"/>
<dbReference type="SUPFAM" id="SSF52743">
    <property type="entry name" value="Subtilisin-like"/>
    <property type="match status" value="1"/>
</dbReference>
<dbReference type="AlphaFoldDB" id="A0A0K9P5N1"/>
<comment type="caution">
    <text evidence="6">Lacks conserved residue(s) required for the propagation of feature annotation.</text>
</comment>
<dbReference type="InterPro" id="IPR036852">
    <property type="entry name" value="Peptidase_S8/S53_dom_sf"/>
</dbReference>
<keyword evidence="10" id="KW-1185">Reference proteome</keyword>
<dbReference type="GO" id="GO:0004252">
    <property type="term" value="F:serine-type endopeptidase activity"/>
    <property type="evidence" value="ECO:0007669"/>
    <property type="project" value="InterPro"/>
</dbReference>
<dbReference type="GO" id="GO:0006508">
    <property type="term" value="P:proteolysis"/>
    <property type="evidence" value="ECO:0007669"/>
    <property type="project" value="UniProtKB-KW"/>
</dbReference>
<evidence type="ECO:0000256" key="5">
    <source>
        <dbReference type="ARBA" id="ARBA00022825"/>
    </source>
</evidence>
<keyword evidence="5" id="KW-0720">Serine protease</keyword>
<feature type="domain" description="Subtilisin-like protease fibronectin type-III" evidence="8">
    <location>
        <begin position="271"/>
        <end position="370"/>
    </location>
</feature>
<dbReference type="CDD" id="cd02120">
    <property type="entry name" value="PA_subtilisin_like"/>
    <property type="match status" value="1"/>
</dbReference>
<keyword evidence="4" id="KW-0378">Hydrolase</keyword>
<evidence type="ECO:0000256" key="2">
    <source>
        <dbReference type="ARBA" id="ARBA00022670"/>
    </source>
</evidence>
<evidence type="ECO:0000256" key="1">
    <source>
        <dbReference type="ARBA" id="ARBA00011073"/>
    </source>
</evidence>
<evidence type="ECO:0000259" key="7">
    <source>
        <dbReference type="Pfam" id="PF00082"/>
    </source>
</evidence>
<evidence type="ECO:0000259" key="8">
    <source>
        <dbReference type="Pfam" id="PF17766"/>
    </source>
</evidence>
<dbReference type="PROSITE" id="PS00138">
    <property type="entry name" value="SUBTILASE_SER"/>
    <property type="match status" value="1"/>
</dbReference>
<dbReference type="Proteomes" id="UP000036987">
    <property type="component" value="Unassembled WGS sequence"/>
</dbReference>
<dbReference type="InterPro" id="IPR023828">
    <property type="entry name" value="Peptidase_S8_Ser-AS"/>
</dbReference>
<evidence type="ECO:0000256" key="3">
    <source>
        <dbReference type="ARBA" id="ARBA00022729"/>
    </source>
</evidence>
<evidence type="ECO:0000256" key="4">
    <source>
        <dbReference type="ARBA" id="ARBA00022801"/>
    </source>
</evidence>
<sequence>MIVVHKWRRLLCRCDELNETVHEKVVLCESGNKPPKSQFLHAAMNVIRFGGKGLIFAQYTTNYLEETEEICEFVECKRQIPLVYVDIEIGTMISIYIRNAKNPVAKITATTTVIGSTVYSPKVASFSSRGPNVLIPSILKPDIAAPGVSILASLGKSFGFKSGTSMAAPHITGIVALLKSLHPDWSPAEIKSAIVTTASVTNRYGMPIKAEGVPRKLADPFDFGGGQVDPNRAADPGLVYDIDPKDYKEIFKCTYGTDTICSKTQKTGYILNLPSITIPDLKKASPVKVSRTLKNVGKGTDVNGVYRVSFQTPPGIKMVVKPEVLVFDADNMVQKFEVVLSCNIEVQGDYTFGSLTWSDTKHFVRIPVSVRPVLQDLYADVA</sequence>
<dbReference type="PROSITE" id="PS51892">
    <property type="entry name" value="SUBTILASE"/>
    <property type="match status" value="1"/>
</dbReference>
<evidence type="ECO:0000313" key="10">
    <source>
        <dbReference type="Proteomes" id="UP000036987"/>
    </source>
</evidence>
<dbReference type="Gene3D" id="2.60.40.2310">
    <property type="match status" value="1"/>
</dbReference>
<name>A0A0K9P5N1_ZOSMR</name>
<dbReference type="EMBL" id="LFYR01001163">
    <property type="protein sequence ID" value="KMZ64331.1"/>
    <property type="molecule type" value="Genomic_DNA"/>
</dbReference>
<proteinExistence type="inferred from homology"/>
<comment type="similarity">
    <text evidence="1 6">Belongs to the peptidase S8 family.</text>
</comment>
<protein>
    <submittedName>
        <fullName evidence="9">Subtilase</fullName>
    </submittedName>
</protein>
<dbReference type="Gene3D" id="3.40.50.200">
    <property type="entry name" value="Peptidase S8/S53 domain"/>
    <property type="match status" value="1"/>
</dbReference>
<comment type="caution">
    <text evidence="9">The sequence shown here is derived from an EMBL/GenBank/DDBJ whole genome shotgun (WGS) entry which is preliminary data.</text>
</comment>
<dbReference type="PANTHER" id="PTHR10795">
    <property type="entry name" value="PROPROTEIN CONVERTASE SUBTILISIN/KEXIN"/>
    <property type="match status" value="1"/>
</dbReference>
<keyword evidence="3" id="KW-0732">Signal</keyword>
<accession>A0A0K9P5N1</accession>
<gene>
    <name evidence="9" type="ORF">ZOSMA_375G00200</name>
</gene>
<dbReference type="OrthoDB" id="681081at2759"/>
<dbReference type="Pfam" id="PF00082">
    <property type="entry name" value="Peptidase_S8"/>
    <property type="match status" value="1"/>
</dbReference>
<reference evidence="10" key="1">
    <citation type="journal article" date="2016" name="Nature">
        <title>The genome of the seagrass Zostera marina reveals angiosperm adaptation to the sea.</title>
        <authorList>
            <person name="Olsen J.L."/>
            <person name="Rouze P."/>
            <person name="Verhelst B."/>
            <person name="Lin Y.-C."/>
            <person name="Bayer T."/>
            <person name="Collen J."/>
            <person name="Dattolo E."/>
            <person name="De Paoli E."/>
            <person name="Dittami S."/>
            <person name="Maumus F."/>
            <person name="Michel G."/>
            <person name="Kersting A."/>
            <person name="Lauritano C."/>
            <person name="Lohaus R."/>
            <person name="Toepel M."/>
            <person name="Tonon T."/>
            <person name="Vanneste K."/>
            <person name="Amirebrahimi M."/>
            <person name="Brakel J."/>
            <person name="Bostroem C."/>
            <person name="Chovatia M."/>
            <person name="Grimwood J."/>
            <person name="Jenkins J.W."/>
            <person name="Jueterbock A."/>
            <person name="Mraz A."/>
            <person name="Stam W.T."/>
            <person name="Tice H."/>
            <person name="Bornberg-Bauer E."/>
            <person name="Green P.J."/>
            <person name="Pearson G.A."/>
            <person name="Procaccini G."/>
            <person name="Duarte C.M."/>
            <person name="Schmutz J."/>
            <person name="Reusch T.B.H."/>
            <person name="Van de Peer Y."/>
        </authorList>
    </citation>
    <scope>NUCLEOTIDE SEQUENCE [LARGE SCALE GENOMIC DNA]</scope>
    <source>
        <strain evidence="10">cv. Finnish</strain>
    </source>
</reference>
<evidence type="ECO:0000313" key="9">
    <source>
        <dbReference type="EMBL" id="KMZ64331.1"/>
    </source>
</evidence>
<dbReference type="InterPro" id="IPR000209">
    <property type="entry name" value="Peptidase_S8/S53_dom"/>
</dbReference>
<feature type="domain" description="Peptidase S8/S53" evidence="7">
    <location>
        <begin position="110"/>
        <end position="205"/>
    </location>
</feature>
<dbReference type="OMA" id="ARGYNKF"/>
<dbReference type="InterPro" id="IPR041469">
    <property type="entry name" value="Subtilisin-like_FN3"/>
</dbReference>
<organism evidence="9 10">
    <name type="scientific">Zostera marina</name>
    <name type="common">Eelgrass</name>
    <dbReference type="NCBI Taxonomy" id="29655"/>
    <lineage>
        <taxon>Eukaryota</taxon>
        <taxon>Viridiplantae</taxon>
        <taxon>Streptophyta</taxon>
        <taxon>Embryophyta</taxon>
        <taxon>Tracheophyta</taxon>
        <taxon>Spermatophyta</taxon>
        <taxon>Magnoliopsida</taxon>
        <taxon>Liliopsida</taxon>
        <taxon>Zosteraceae</taxon>
        <taxon>Zostera</taxon>
    </lineage>
</organism>
<keyword evidence="2" id="KW-0645">Protease</keyword>
<evidence type="ECO:0000256" key="6">
    <source>
        <dbReference type="PROSITE-ProRule" id="PRU01240"/>
    </source>
</evidence>
<dbReference type="InterPro" id="IPR045051">
    <property type="entry name" value="SBT"/>
</dbReference>
<dbReference type="Pfam" id="PF17766">
    <property type="entry name" value="fn3_6"/>
    <property type="match status" value="1"/>
</dbReference>